<evidence type="ECO:0000313" key="3">
    <source>
        <dbReference type="Proteomes" id="UP000291301"/>
    </source>
</evidence>
<dbReference type="GO" id="GO:0010181">
    <property type="term" value="F:FMN binding"/>
    <property type="evidence" value="ECO:0007669"/>
    <property type="project" value="TreeGrafter"/>
</dbReference>
<dbReference type="PANTHER" id="PTHR38030">
    <property type="entry name" value="PROTOPORPHYRINOGEN IX DEHYDROGENASE [MENAQUINONE]"/>
    <property type="match status" value="1"/>
</dbReference>
<protein>
    <submittedName>
        <fullName evidence="2">Protoporphyrinogen oxidase</fullName>
    </submittedName>
</protein>
<feature type="domain" description="Flavodoxin" evidence="1">
    <location>
        <begin position="18"/>
        <end position="169"/>
    </location>
</feature>
<keyword evidence="3" id="KW-1185">Reference proteome</keyword>
<dbReference type="AlphaFoldDB" id="A0A4R0P7S4"/>
<evidence type="ECO:0000313" key="2">
    <source>
        <dbReference type="EMBL" id="TCD13109.1"/>
    </source>
</evidence>
<reference evidence="2 3" key="1">
    <citation type="journal article" date="2015" name="Antonie Van Leeuwenhoek">
        <title>Oricola cellulosilytica gen. nov., sp. nov., a cellulose-degrading bacterium of the family Phyllobacteriaceae isolated from surface seashore water, and emended descriptions of Mesorhizobium loti and Phyllobacterium myrsinacearum.</title>
        <authorList>
            <person name="Hameed A."/>
            <person name="Shahina M."/>
            <person name="Lai W.A."/>
            <person name="Lin S.Y."/>
            <person name="Young L.S."/>
            <person name="Liu Y.C."/>
            <person name="Hsu Y.H."/>
            <person name="Young C.C."/>
        </authorList>
    </citation>
    <scope>NUCLEOTIDE SEQUENCE [LARGE SCALE GENOMIC DNA]</scope>
    <source>
        <strain evidence="2 3">KCTC 52183</strain>
    </source>
</reference>
<dbReference type="SUPFAM" id="SSF52218">
    <property type="entry name" value="Flavoproteins"/>
    <property type="match status" value="1"/>
</dbReference>
<dbReference type="Gene3D" id="3.40.50.360">
    <property type="match status" value="1"/>
</dbReference>
<sequence length="198" mass="21580">MRATRQHASTSEATMNVLIIYATIEGQTRKIGDHLKATLEGEGHRVSAIDATVSQDVPAADTFDAVIVAAPVHAGTFPSTLRRIIKGAAKTLMARPGAFISVSLSAISDDPSELDEIGDMVEAFSNETGWWPVSIHHAAGALKYTEYDFFRRWMLKRISAKEGGPTDTSRDYEFTAWPKLDAFAIEFVEQAPVLAGKI</sequence>
<dbReference type="PANTHER" id="PTHR38030:SF2">
    <property type="entry name" value="PROTOPORPHYRINOGEN IX DEHYDROGENASE [QUINONE]"/>
    <property type="match status" value="1"/>
</dbReference>
<evidence type="ECO:0000259" key="1">
    <source>
        <dbReference type="Pfam" id="PF12724"/>
    </source>
</evidence>
<name>A0A4R0P7S4_9HYPH</name>
<accession>A0A4R0P7S4</accession>
<dbReference type="InterPro" id="IPR026816">
    <property type="entry name" value="Flavodoxin_dom"/>
</dbReference>
<gene>
    <name evidence="2" type="ORF">E0D97_13950</name>
</gene>
<dbReference type="InterPro" id="IPR052200">
    <property type="entry name" value="Protoporphyrinogen_IX_DH"/>
</dbReference>
<dbReference type="GO" id="GO:0070819">
    <property type="term" value="F:menaquinone-dependent protoporphyrinogen oxidase activity"/>
    <property type="evidence" value="ECO:0007669"/>
    <property type="project" value="TreeGrafter"/>
</dbReference>
<organism evidence="2 3">
    <name type="scientific">Oricola cellulosilytica</name>
    <dbReference type="NCBI Taxonomy" id="1429082"/>
    <lineage>
        <taxon>Bacteria</taxon>
        <taxon>Pseudomonadati</taxon>
        <taxon>Pseudomonadota</taxon>
        <taxon>Alphaproteobacteria</taxon>
        <taxon>Hyphomicrobiales</taxon>
        <taxon>Ahrensiaceae</taxon>
        <taxon>Oricola</taxon>
    </lineage>
</organism>
<dbReference type="GO" id="GO:0006783">
    <property type="term" value="P:heme biosynthetic process"/>
    <property type="evidence" value="ECO:0007669"/>
    <property type="project" value="TreeGrafter"/>
</dbReference>
<dbReference type="InterPro" id="IPR029039">
    <property type="entry name" value="Flavoprotein-like_sf"/>
</dbReference>
<dbReference type="EMBL" id="SJST01000006">
    <property type="protein sequence ID" value="TCD13109.1"/>
    <property type="molecule type" value="Genomic_DNA"/>
</dbReference>
<dbReference type="Pfam" id="PF12724">
    <property type="entry name" value="Flavodoxin_5"/>
    <property type="match status" value="1"/>
</dbReference>
<comment type="caution">
    <text evidence="2">The sequence shown here is derived from an EMBL/GenBank/DDBJ whole genome shotgun (WGS) entry which is preliminary data.</text>
</comment>
<proteinExistence type="predicted"/>
<dbReference type="Proteomes" id="UP000291301">
    <property type="component" value="Unassembled WGS sequence"/>
</dbReference>